<evidence type="ECO:0000313" key="5">
    <source>
        <dbReference type="Proteomes" id="UP001642409"/>
    </source>
</evidence>
<sequence length="125" mass="14413">MDGLCYSDITRIRDENWNQQQTAYRTIHVSLACINSQRSHFKPVDQKIEVQRHNFQIILQQQYVKASRSTREVKSSSDASLPEHASDLNRASTLPQLLPIRLNSRITLQKDTQILTAFEICVNSD</sequence>
<dbReference type="Proteomes" id="UP001642409">
    <property type="component" value="Unassembled WGS sequence"/>
</dbReference>
<dbReference type="EMBL" id="CATOUU010000774">
    <property type="protein sequence ID" value="CAI9947283.1"/>
    <property type="molecule type" value="Genomic_DNA"/>
</dbReference>
<name>A0AA86PYN7_9EUKA</name>
<evidence type="ECO:0000313" key="1">
    <source>
        <dbReference type="EMBL" id="CAI9947283.1"/>
    </source>
</evidence>
<gene>
    <name evidence="1" type="ORF">HINF_LOCUS34928</name>
    <name evidence="2" type="ORF">HINF_LOCUS34931</name>
    <name evidence="3" type="ORF">HINF_LOCUS51050</name>
    <name evidence="4" type="ORF">HINF_LOCUS51053</name>
</gene>
<organism evidence="2">
    <name type="scientific">Hexamita inflata</name>
    <dbReference type="NCBI Taxonomy" id="28002"/>
    <lineage>
        <taxon>Eukaryota</taxon>
        <taxon>Metamonada</taxon>
        <taxon>Diplomonadida</taxon>
        <taxon>Hexamitidae</taxon>
        <taxon>Hexamitinae</taxon>
        <taxon>Hexamita</taxon>
    </lineage>
</organism>
<dbReference type="AlphaFoldDB" id="A0AA86PYN7"/>
<reference evidence="3 5" key="2">
    <citation type="submission" date="2024-07" db="EMBL/GenBank/DDBJ databases">
        <authorList>
            <person name="Akdeniz Z."/>
        </authorList>
    </citation>
    <scope>NUCLEOTIDE SEQUENCE [LARGE SCALE GENOMIC DNA]</scope>
</reference>
<comment type="caution">
    <text evidence="2">The sequence shown here is derived from an EMBL/GenBank/DDBJ whole genome shotgun (WGS) entry which is preliminary data.</text>
</comment>
<dbReference type="EMBL" id="CAXDID020000247">
    <property type="protein sequence ID" value="CAL6063802.1"/>
    <property type="molecule type" value="Genomic_DNA"/>
</dbReference>
<evidence type="ECO:0000313" key="2">
    <source>
        <dbReference type="EMBL" id="CAI9947286.1"/>
    </source>
</evidence>
<reference evidence="2" key="1">
    <citation type="submission" date="2023-06" db="EMBL/GenBank/DDBJ databases">
        <authorList>
            <person name="Kurt Z."/>
        </authorList>
    </citation>
    <scope>NUCLEOTIDE SEQUENCE</scope>
</reference>
<dbReference type="EMBL" id="CATOUU010000774">
    <property type="protein sequence ID" value="CAI9947286.1"/>
    <property type="molecule type" value="Genomic_DNA"/>
</dbReference>
<dbReference type="EMBL" id="CAXDID020000247">
    <property type="protein sequence ID" value="CAL6063808.1"/>
    <property type="molecule type" value="Genomic_DNA"/>
</dbReference>
<evidence type="ECO:0000313" key="4">
    <source>
        <dbReference type="EMBL" id="CAL6063808.1"/>
    </source>
</evidence>
<protein>
    <submittedName>
        <fullName evidence="3">Hypothetical_protein</fullName>
    </submittedName>
</protein>
<keyword evidence="5" id="KW-1185">Reference proteome</keyword>
<proteinExistence type="predicted"/>
<evidence type="ECO:0000313" key="3">
    <source>
        <dbReference type="EMBL" id="CAL6063802.1"/>
    </source>
</evidence>
<accession>A0AA86PYN7</accession>